<organism evidence="2 3">
    <name type="scientific">Shinella granuli</name>
    <dbReference type="NCBI Taxonomy" id="323621"/>
    <lineage>
        <taxon>Bacteria</taxon>
        <taxon>Pseudomonadati</taxon>
        <taxon>Pseudomonadota</taxon>
        <taxon>Alphaproteobacteria</taxon>
        <taxon>Hyphomicrobiales</taxon>
        <taxon>Rhizobiaceae</taxon>
        <taxon>Shinella</taxon>
    </lineage>
</organism>
<dbReference type="SUPFAM" id="SSF52091">
    <property type="entry name" value="SpoIIaa-like"/>
    <property type="match status" value="1"/>
</dbReference>
<comment type="caution">
    <text evidence="2">The sequence shown here is derived from an EMBL/GenBank/DDBJ whole genome shotgun (WGS) entry which is preliminary data.</text>
</comment>
<feature type="domain" description="STAS" evidence="1">
    <location>
        <begin position="1"/>
        <end position="108"/>
    </location>
</feature>
<evidence type="ECO:0000313" key="3">
    <source>
        <dbReference type="Proteomes" id="UP000295351"/>
    </source>
</evidence>
<evidence type="ECO:0000313" key="2">
    <source>
        <dbReference type="EMBL" id="TCN38126.1"/>
    </source>
</evidence>
<dbReference type="EMBL" id="SLVX01000020">
    <property type="protein sequence ID" value="TCN38126.1"/>
    <property type="molecule type" value="Genomic_DNA"/>
</dbReference>
<accession>A0A4R2CC67</accession>
<evidence type="ECO:0000259" key="1">
    <source>
        <dbReference type="PROSITE" id="PS50801"/>
    </source>
</evidence>
<dbReference type="Gene3D" id="3.30.750.24">
    <property type="entry name" value="STAS domain"/>
    <property type="match status" value="1"/>
</dbReference>
<gene>
    <name evidence="2" type="ORF">EV665_12016</name>
</gene>
<dbReference type="InterPro" id="IPR036513">
    <property type="entry name" value="STAS_dom_sf"/>
</dbReference>
<dbReference type="InterPro" id="IPR058548">
    <property type="entry name" value="MlaB-like_STAS"/>
</dbReference>
<keyword evidence="3" id="KW-1185">Reference proteome</keyword>
<proteinExistence type="predicted"/>
<dbReference type="RefSeq" id="WP_133035990.1">
    <property type="nucleotide sequence ID" value="NZ_BAABEI010000012.1"/>
</dbReference>
<sequence length="108" mass="11700">MSSTLPGDAPLTLPTTLTIKTIVSVQELILDFLNKNPAAVLDIDEAAQVDLSFVQLVMAARKQAEARAGRVLLARPASGDLYDVLKRGGFLDGMTPDAAHFWLHQEKN</sequence>
<protein>
    <submittedName>
        <fullName evidence="2">STAS domain-containing protein</fullName>
    </submittedName>
</protein>
<dbReference type="InterPro" id="IPR002645">
    <property type="entry name" value="STAS_dom"/>
</dbReference>
<name>A0A4R2CC67_SHIGR</name>
<dbReference type="Proteomes" id="UP000295351">
    <property type="component" value="Unassembled WGS sequence"/>
</dbReference>
<dbReference type="PROSITE" id="PS50801">
    <property type="entry name" value="STAS"/>
    <property type="match status" value="1"/>
</dbReference>
<dbReference type="AlphaFoldDB" id="A0A4R2CC67"/>
<reference evidence="2 3" key="1">
    <citation type="submission" date="2019-03" db="EMBL/GenBank/DDBJ databases">
        <title>Genomic Encyclopedia of Type Strains, Phase IV (KMG-IV): sequencing the most valuable type-strain genomes for metagenomic binning, comparative biology and taxonomic classification.</title>
        <authorList>
            <person name="Goeker M."/>
        </authorList>
    </citation>
    <scope>NUCLEOTIDE SEQUENCE [LARGE SCALE GENOMIC DNA]</scope>
    <source>
        <strain evidence="2 3">DSM 18401</strain>
    </source>
</reference>
<dbReference type="Pfam" id="PF13466">
    <property type="entry name" value="STAS_2"/>
    <property type="match status" value="1"/>
</dbReference>